<evidence type="ECO:0000313" key="1">
    <source>
        <dbReference type="EMBL" id="XCG96885.1"/>
    </source>
</evidence>
<name>A0AAU8EEE1_9VIRU</name>
<protein>
    <submittedName>
        <fullName evidence="1">Uncharacterized protein</fullName>
    </submittedName>
</protein>
<organism evidence="1">
    <name type="scientific">Klebsiella phage vB_Kpn2-P2</name>
    <dbReference type="NCBI Taxonomy" id="3230849"/>
    <lineage>
        <taxon>Viruses</taxon>
    </lineage>
</organism>
<sequence>MGKDLTVASQLAKQMGVQVDPNYRWKMAEVNGGDHVRPSEMRTSHLFNVVKMIWNNKMPAHMRVGSVKLYRFGASHSDEYLKTSICHLMAELMQRNDLTFDQVSMLQEMHSHLYAGKEPLPLPQPVRFCPWQLNVK</sequence>
<accession>A0AAU8EEE1</accession>
<dbReference type="EMBL" id="PP848851">
    <property type="protein sequence ID" value="XCG96885.1"/>
    <property type="molecule type" value="Genomic_DNA"/>
</dbReference>
<gene>
    <name evidence="1" type="ORF">vBKpn2P2_37</name>
</gene>
<proteinExistence type="predicted"/>
<reference evidence="1" key="1">
    <citation type="submission" date="2024-05" db="EMBL/GenBank/DDBJ databases">
        <authorList>
            <person name="Ferriol-Gonzalez C."/>
            <person name="Concha-Eloko R."/>
            <person name="Bernabeu-Gimeno M."/>
            <person name="Fernandez-Cuenca F."/>
            <person name="Canada-Garcia J.E."/>
            <person name="Garcia-Cobos S."/>
            <person name="Sanjuan R."/>
            <person name="Domingo-Calap P."/>
        </authorList>
    </citation>
    <scope>NUCLEOTIDE SEQUENCE</scope>
</reference>